<evidence type="ECO:0000256" key="2">
    <source>
        <dbReference type="ARBA" id="ARBA00001997"/>
    </source>
</evidence>
<dbReference type="InterPro" id="IPR011051">
    <property type="entry name" value="RmlC_Cupin_sf"/>
</dbReference>
<comment type="function">
    <text evidence="2 7">Catalyzes the epimerization of the C3' and C5'positions of dTDP-6-deoxy-D-xylo-4-hexulose, forming dTDP-6-deoxy-L-lyxo-4-hexulose.</text>
</comment>
<dbReference type="Proteomes" id="UP000252182">
    <property type="component" value="Chromosome"/>
</dbReference>
<keyword evidence="7 8" id="KW-0413">Isomerase</keyword>
<feature type="active site" description="Proton acceptor" evidence="5">
    <location>
        <position position="62"/>
    </location>
</feature>
<comment type="pathway">
    <text evidence="7">Carbohydrate biosynthesis; dTDP-L-rhamnose biosynthesis.</text>
</comment>
<dbReference type="Gene3D" id="2.60.120.10">
    <property type="entry name" value="Jelly Rolls"/>
    <property type="match status" value="1"/>
</dbReference>
<dbReference type="EC" id="5.1.3.13" evidence="3 7"/>
<dbReference type="KEGG" id="hyf:DTO96_101656"/>
<evidence type="ECO:0000256" key="3">
    <source>
        <dbReference type="ARBA" id="ARBA00012098"/>
    </source>
</evidence>
<proteinExistence type="inferred from homology"/>
<evidence type="ECO:0000256" key="4">
    <source>
        <dbReference type="ARBA" id="ARBA00019595"/>
    </source>
</evidence>
<dbReference type="RefSeq" id="WP_114563053.1">
    <property type="nucleotide sequence ID" value="NZ_CP031124.1"/>
</dbReference>
<accession>A0A345DC28</accession>
<dbReference type="EMBL" id="CP031124">
    <property type="protein sequence ID" value="AXF85916.1"/>
    <property type="molecule type" value="Genomic_DNA"/>
</dbReference>
<gene>
    <name evidence="8" type="primary">rfbC</name>
    <name evidence="8" type="ORF">DTO96_101656</name>
</gene>
<dbReference type="GO" id="GO:0008830">
    <property type="term" value="F:dTDP-4-dehydrorhamnose 3,5-epimerase activity"/>
    <property type="evidence" value="ECO:0007669"/>
    <property type="project" value="UniProtKB-UniRule"/>
</dbReference>
<dbReference type="NCBIfam" id="TIGR01221">
    <property type="entry name" value="rmlC"/>
    <property type="match status" value="1"/>
</dbReference>
<dbReference type="UniPathway" id="UPA00124"/>
<organism evidence="8 9">
    <name type="scientific">Ephemeroptericola cinctiostellae</name>
    <dbReference type="NCBI Taxonomy" id="2268024"/>
    <lineage>
        <taxon>Bacteria</taxon>
        <taxon>Pseudomonadati</taxon>
        <taxon>Pseudomonadota</taxon>
        <taxon>Betaproteobacteria</taxon>
        <taxon>Burkholderiales</taxon>
        <taxon>Burkholderiaceae</taxon>
        <taxon>Ephemeroptericola</taxon>
    </lineage>
</organism>
<evidence type="ECO:0000313" key="8">
    <source>
        <dbReference type="EMBL" id="AXF85916.1"/>
    </source>
</evidence>
<dbReference type="PANTHER" id="PTHR21047">
    <property type="entry name" value="DTDP-6-DEOXY-D-GLUCOSE-3,5 EPIMERASE"/>
    <property type="match status" value="1"/>
</dbReference>
<dbReference type="GO" id="GO:0019305">
    <property type="term" value="P:dTDP-rhamnose biosynthetic process"/>
    <property type="evidence" value="ECO:0007669"/>
    <property type="project" value="UniProtKB-UniRule"/>
</dbReference>
<evidence type="ECO:0000256" key="6">
    <source>
        <dbReference type="PIRSR" id="PIRSR600888-3"/>
    </source>
</evidence>
<dbReference type="InterPro" id="IPR014710">
    <property type="entry name" value="RmlC-like_jellyroll"/>
</dbReference>
<comment type="similarity">
    <text evidence="7">Belongs to the dTDP-4-dehydrorhamnose 3,5-epimerase family.</text>
</comment>
<evidence type="ECO:0000313" key="9">
    <source>
        <dbReference type="Proteomes" id="UP000252182"/>
    </source>
</evidence>
<reference evidence="9" key="1">
    <citation type="submission" date="2018-07" db="EMBL/GenBank/DDBJ databases">
        <authorList>
            <person name="Kim H."/>
        </authorList>
    </citation>
    <scope>NUCLEOTIDE SEQUENCE [LARGE SCALE GENOMIC DNA]</scope>
    <source>
        <strain evidence="9">F02</strain>
    </source>
</reference>
<evidence type="ECO:0000256" key="5">
    <source>
        <dbReference type="PIRSR" id="PIRSR600888-1"/>
    </source>
</evidence>
<name>A0A345DC28_9BURK</name>
<evidence type="ECO:0000256" key="7">
    <source>
        <dbReference type="RuleBase" id="RU364069"/>
    </source>
</evidence>
<dbReference type="Pfam" id="PF00908">
    <property type="entry name" value="dTDP_sugar_isom"/>
    <property type="match status" value="1"/>
</dbReference>
<dbReference type="SUPFAM" id="SSF51182">
    <property type="entry name" value="RmlC-like cupins"/>
    <property type="match status" value="1"/>
</dbReference>
<dbReference type="GO" id="GO:0005829">
    <property type="term" value="C:cytosol"/>
    <property type="evidence" value="ECO:0007669"/>
    <property type="project" value="TreeGrafter"/>
</dbReference>
<feature type="active site" description="Proton donor" evidence="5">
    <location>
        <position position="132"/>
    </location>
</feature>
<comment type="catalytic activity">
    <reaction evidence="1 7">
        <text>dTDP-4-dehydro-6-deoxy-alpha-D-glucose = dTDP-4-dehydro-beta-L-rhamnose</text>
        <dbReference type="Rhea" id="RHEA:16969"/>
        <dbReference type="ChEBI" id="CHEBI:57649"/>
        <dbReference type="ChEBI" id="CHEBI:62830"/>
        <dbReference type="EC" id="5.1.3.13"/>
    </reaction>
</comment>
<dbReference type="AlphaFoldDB" id="A0A345DC28"/>
<dbReference type="GO" id="GO:0000271">
    <property type="term" value="P:polysaccharide biosynthetic process"/>
    <property type="evidence" value="ECO:0007669"/>
    <property type="project" value="TreeGrafter"/>
</dbReference>
<dbReference type="OrthoDB" id="9800680at2"/>
<comment type="subunit">
    <text evidence="7">Homodimer.</text>
</comment>
<evidence type="ECO:0000256" key="1">
    <source>
        <dbReference type="ARBA" id="ARBA00001298"/>
    </source>
</evidence>
<feature type="site" description="Participates in a stacking interaction with the thymidine ring of dTDP-4-oxo-6-deoxyglucose" evidence="6">
    <location>
        <position position="138"/>
    </location>
</feature>
<keyword evidence="9" id="KW-1185">Reference proteome</keyword>
<sequence>MLQKIETAIADCYLLKPKKLTDNRGYFIKHFQKEMFNGIGLDFCPTESYFSISHQGVLRGLHFQTPPFEHGKLVTCIQGTVLDVVCDLRMGSPTYGKCASFELGEETHESVFIPAGLAHGFYVTSIQSTLLYNVTTSYAPESDTGIAWDSIPFDWPNQQPIISARDAAFARLDAFKSPFTFK</sequence>
<dbReference type="CDD" id="cd00438">
    <property type="entry name" value="cupin_RmlC"/>
    <property type="match status" value="1"/>
</dbReference>
<dbReference type="InterPro" id="IPR000888">
    <property type="entry name" value="RmlC-like"/>
</dbReference>
<dbReference type="PANTHER" id="PTHR21047:SF2">
    <property type="entry name" value="THYMIDINE DIPHOSPHO-4-KETO-RHAMNOSE 3,5-EPIMERASE"/>
    <property type="match status" value="1"/>
</dbReference>
<protein>
    <recommendedName>
        <fullName evidence="4 7">dTDP-4-dehydrorhamnose 3,5-epimerase</fullName>
        <ecNumber evidence="3 7">5.1.3.13</ecNumber>
    </recommendedName>
    <alternativeName>
        <fullName evidence="7">Thymidine diphospho-4-keto-rhamnose 3,5-epimerase</fullName>
    </alternativeName>
</protein>